<evidence type="ECO:0000256" key="1">
    <source>
        <dbReference type="ARBA" id="ARBA00004141"/>
    </source>
</evidence>
<evidence type="ECO:0000259" key="11">
    <source>
        <dbReference type="Pfam" id="PF19530"/>
    </source>
</evidence>
<reference evidence="12" key="1">
    <citation type="submission" date="2018-07" db="EMBL/GenBank/DDBJ databases">
        <authorList>
            <person name="Zhang H."/>
            <person name="Zhang X."/>
        </authorList>
    </citation>
    <scope>NUCLEOTIDE SEQUENCE</scope>
</reference>
<comment type="subcellular location">
    <subcellularLocation>
        <location evidence="1">Membrane</location>
        <topology evidence="1">Multi-pass membrane protein</topology>
    </subcellularLocation>
</comment>
<dbReference type="Pfam" id="PF00361">
    <property type="entry name" value="Proton_antipo_M"/>
    <property type="match status" value="1"/>
</dbReference>
<keyword evidence="12" id="KW-0934">Plastid</keyword>
<accession>A0A482CKI0</accession>
<dbReference type="GO" id="GO:0016020">
    <property type="term" value="C:membrane"/>
    <property type="evidence" value="ECO:0007669"/>
    <property type="project" value="UniProtKB-SubCell"/>
</dbReference>
<dbReference type="InterPro" id="IPR001750">
    <property type="entry name" value="ND/Mrp_TM"/>
</dbReference>
<name>A0A482CKI0_SELRE</name>
<organism evidence="12">
    <name type="scientific">Selaginella remotifolia</name>
    <name type="common">Spikemoss</name>
    <dbReference type="NCBI Taxonomy" id="137170"/>
    <lineage>
        <taxon>Eukaryota</taxon>
        <taxon>Viridiplantae</taxon>
        <taxon>Streptophyta</taxon>
        <taxon>Embryophyta</taxon>
        <taxon>Tracheophyta</taxon>
        <taxon>Lycopodiopsida</taxon>
        <taxon>Selaginellales</taxon>
        <taxon>Selaginellaceae</taxon>
        <taxon>Selaginella</taxon>
    </lineage>
</organism>
<dbReference type="PANTHER" id="PTHR22773">
    <property type="entry name" value="NADH DEHYDROGENASE"/>
    <property type="match status" value="1"/>
</dbReference>
<dbReference type="EMBL" id="MH598535">
    <property type="protein sequence ID" value="QBL76307.1"/>
    <property type="molecule type" value="Genomic_DNA"/>
</dbReference>
<feature type="domain" description="NAD(P)H-quinone oxidoreductase subunit 2 N-terminal" evidence="11">
    <location>
        <begin position="4"/>
        <end position="97"/>
    </location>
</feature>
<keyword evidence="7" id="KW-0520">NAD</keyword>
<keyword evidence="2" id="KW-0813">Transport</keyword>
<evidence type="ECO:0000256" key="3">
    <source>
        <dbReference type="ARBA" id="ARBA00022528"/>
    </source>
</evidence>
<keyword evidence="8" id="KW-0793">Thylakoid</keyword>
<keyword evidence="3 12" id="KW-0150">Chloroplast</keyword>
<evidence type="ECO:0000256" key="2">
    <source>
        <dbReference type="ARBA" id="ARBA00022448"/>
    </source>
</evidence>
<keyword evidence="9" id="KW-0472">Membrane</keyword>
<geneLocation type="chloroplast" evidence="12"/>
<dbReference type="AlphaFoldDB" id="A0A482CKI0"/>
<dbReference type="InterPro" id="IPR045693">
    <property type="entry name" value="Ndh2_N"/>
</dbReference>
<evidence type="ECO:0000256" key="8">
    <source>
        <dbReference type="ARBA" id="ARBA00023078"/>
    </source>
</evidence>
<keyword evidence="4" id="KW-0812">Transmembrane</keyword>
<keyword evidence="5" id="KW-1278">Translocase</keyword>
<evidence type="ECO:0000256" key="6">
    <source>
        <dbReference type="ARBA" id="ARBA00022989"/>
    </source>
</evidence>
<proteinExistence type="predicted"/>
<evidence type="ECO:0000256" key="9">
    <source>
        <dbReference type="ARBA" id="ARBA00023136"/>
    </source>
</evidence>
<keyword evidence="6" id="KW-1133">Transmembrane helix</keyword>
<sequence>MTDLELDSHLLFRSTILPERILVTSLTILSVRDILLGDTFWSYFIPFTGSVMSITVLFYQWREEPITSPSCSFQTNTLDDIFQFLIPLRSIPCIPLFAEYSQCAEMAVTESLLFVLAATSGGMFLCASSDLVTILAAPERSSLCLYLLTGCARKDVRSNEATVKYSPMGGTSSPILVYGSSRPHGLSGGEVQLWGIVNGLVDTQMWNSAATSIALVCIMVGIVFKPSLVPLHQWTPDVYEGSPTPVVAFLSVTSKVIASAPANRIFNSTYPLPDEWHSLSETLAIPSMVPGNLVAMAQTSMKRMPAYPPISQIGYIMIGMIGNSSGGCASMLTYALFHIFVNLGALARIAPLGSRTGTDSLRDYAGLCREDPLLALRLTLRLLSLGGSPPSSGSFGKPYLFRRGWQAGLYPLVLVGPSTSAISIYHHSRIVKLSMSGRGGTRVDPRTADNATYYSLRPPGSLIELSMMLRVIASTTLGLATNPIATTALGNPPSQ</sequence>
<dbReference type="GeneID" id="39721588"/>
<gene>
    <name evidence="12" type="primary">ndhB</name>
</gene>
<evidence type="ECO:0000313" key="12">
    <source>
        <dbReference type="EMBL" id="QBL76307.1"/>
    </source>
</evidence>
<feature type="domain" description="NADH:quinone oxidoreductase/Mrp antiporter transmembrane" evidence="10">
    <location>
        <begin position="128"/>
        <end position="423"/>
    </location>
</feature>
<dbReference type="RefSeq" id="YP_009589724.1">
    <property type="nucleotide sequence ID" value="NC_041644.1"/>
</dbReference>
<reference evidence="12" key="2">
    <citation type="journal article" date="2019" name="J. ISSAAS">
        <title>The Unique Evolutionary Trajectory 1 and Dynamic Conformations of DR and IR/DR-coexisting Plastomes of the Early Vascular Plant Selaginellaceae (Lycophyte).</title>
        <authorList>
            <person name="Zhang H.-R."/>
            <person name="Xiang Q.-P."/>
            <person name="Zhang X.-C."/>
        </authorList>
    </citation>
    <scope>NUCLEOTIDE SEQUENCE</scope>
</reference>
<protein>
    <submittedName>
        <fullName evidence="12">NADH-plastoquinone oxidoreductase subunit 2</fullName>
    </submittedName>
</protein>
<dbReference type="Pfam" id="PF19530">
    <property type="entry name" value="Ndh2_N"/>
    <property type="match status" value="1"/>
</dbReference>
<evidence type="ECO:0000256" key="4">
    <source>
        <dbReference type="ARBA" id="ARBA00022692"/>
    </source>
</evidence>
<evidence type="ECO:0000259" key="10">
    <source>
        <dbReference type="Pfam" id="PF00361"/>
    </source>
</evidence>
<evidence type="ECO:0000256" key="5">
    <source>
        <dbReference type="ARBA" id="ARBA00022967"/>
    </source>
</evidence>
<evidence type="ECO:0000256" key="7">
    <source>
        <dbReference type="ARBA" id="ARBA00023027"/>
    </source>
</evidence>